<evidence type="ECO:0000256" key="3">
    <source>
        <dbReference type="ARBA" id="ARBA00022840"/>
    </source>
</evidence>
<dbReference type="AlphaFoldDB" id="A0A9X0YWQ9"/>
<keyword evidence="1" id="KW-0813">Transport</keyword>
<protein>
    <submittedName>
        <fullName evidence="5">Sulfonate transport system ATP-binding protein</fullName>
        <ecNumber evidence="5">3.6.3.-</ecNumber>
    </submittedName>
</protein>
<reference evidence="5" key="1">
    <citation type="submission" date="2021-03" db="EMBL/GenBank/DDBJ databases">
        <title>Genomic Encyclopedia of Type Strains, Phase IV (KMG-IV): sequencing the most valuable type-strain genomes for metagenomic binning, comparative biology and taxonomic classification.</title>
        <authorList>
            <person name="Goeker M."/>
        </authorList>
    </citation>
    <scope>NUCLEOTIDE SEQUENCE</scope>
    <source>
        <strain evidence="5">DSM 107338</strain>
    </source>
</reference>
<dbReference type="GO" id="GO:0016887">
    <property type="term" value="F:ATP hydrolysis activity"/>
    <property type="evidence" value="ECO:0007669"/>
    <property type="project" value="InterPro"/>
</dbReference>
<dbReference type="SMART" id="SM00382">
    <property type="entry name" value="AAA"/>
    <property type="match status" value="1"/>
</dbReference>
<dbReference type="PROSITE" id="PS50893">
    <property type="entry name" value="ABC_TRANSPORTER_2"/>
    <property type="match status" value="1"/>
</dbReference>
<dbReference type="InterPro" id="IPR050166">
    <property type="entry name" value="ABC_transporter_ATP-bind"/>
</dbReference>
<dbReference type="PROSITE" id="PS00211">
    <property type="entry name" value="ABC_TRANSPORTER_1"/>
    <property type="match status" value="1"/>
</dbReference>
<evidence type="ECO:0000313" key="5">
    <source>
        <dbReference type="EMBL" id="MBP2080059.1"/>
    </source>
</evidence>
<dbReference type="InterPro" id="IPR017871">
    <property type="entry name" value="ABC_transporter-like_CS"/>
</dbReference>
<name>A0A9X0YWQ9_9BACI</name>
<dbReference type="InterPro" id="IPR027417">
    <property type="entry name" value="P-loop_NTPase"/>
</dbReference>
<dbReference type="RefSeq" id="WP_149473455.1">
    <property type="nucleotide sequence ID" value="NZ_JAGGMB010000026.1"/>
</dbReference>
<dbReference type="EMBL" id="JAGGMB010000026">
    <property type="protein sequence ID" value="MBP2080059.1"/>
    <property type="molecule type" value="Genomic_DNA"/>
</dbReference>
<accession>A0A9X0YWQ9</accession>
<dbReference type="SUPFAM" id="SSF52540">
    <property type="entry name" value="P-loop containing nucleoside triphosphate hydrolases"/>
    <property type="match status" value="1"/>
</dbReference>
<proteinExistence type="predicted"/>
<dbReference type="GO" id="GO:0005524">
    <property type="term" value="F:ATP binding"/>
    <property type="evidence" value="ECO:0007669"/>
    <property type="project" value="UniProtKB-KW"/>
</dbReference>
<dbReference type="InterPro" id="IPR003593">
    <property type="entry name" value="AAA+_ATPase"/>
</dbReference>
<keyword evidence="2" id="KW-0547">Nucleotide-binding</keyword>
<dbReference type="Gene3D" id="3.40.50.300">
    <property type="entry name" value="P-loop containing nucleotide triphosphate hydrolases"/>
    <property type="match status" value="1"/>
</dbReference>
<dbReference type="PANTHER" id="PTHR42788:SF19">
    <property type="entry name" value="ALIPHATIC SULFONATES IMPORT ATP-BINDING PROTEIN SSUB 2"/>
    <property type="match status" value="1"/>
</dbReference>
<dbReference type="CDD" id="cd03293">
    <property type="entry name" value="ABC_NrtD_SsuB_transporters"/>
    <property type="match status" value="1"/>
</dbReference>
<keyword evidence="3 5" id="KW-0067">ATP-binding</keyword>
<dbReference type="EC" id="3.6.3.-" evidence="5"/>
<sequence length="248" mass="27405">MSLELRNVGRVFNGIPAVTDVSFSAKPGEIIGLLGTSGCGKSTLLRAISGLDNEYDGEISINGKTSKMIHRETGFIFQEPRLFPWLTVLGNVTFGLTGEKQEKEQLGKQYLEKVGLSGNEKLYPKQLSGGMAQRVAIARALVTSPEILLLDEPFSALDAFTKMQLQDLLLSIWKAYQTTIVLVTHDIDEATYLCDRIIILRGQPGEITKEIKLEEKRPRARGSKQLAEIKTEILKSLDLNKAVDLTTV</sequence>
<evidence type="ECO:0000259" key="4">
    <source>
        <dbReference type="PROSITE" id="PS50893"/>
    </source>
</evidence>
<evidence type="ECO:0000256" key="2">
    <source>
        <dbReference type="ARBA" id="ARBA00022741"/>
    </source>
</evidence>
<dbReference type="Pfam" id="PF00005">
    <property type="entry name" value="ABC_tran"/>
    <property type="match status" value="1"/>
</dbReference>
<keyword evidence="5" id="KW-0378">Hydrolase</keyword>
<evidence type="ECO:0000313" key="6">
    <source>
        <dbReference type="Proteomes" id="UP001138793"/>
    </source>
</evidence>
<dbReference type="Proteomes" id="UP001138793">
    <property type="component" value="Unassembled WGS sequence"/>
</dbReference>
<organism evidence="5 6">
    <name type="scientific">Oceanobacillus polygoni</name>
    <dbReference type="NCBI Taxonomy" id="1235259"/>
    <lineage>
        <taxon>Bacteria</taxon>
        <taxon>Bacillati</taxon>
        <taxon>Bacillota</taxon>
        <taxon>Bacilli</taxon>
        <taxon>Bacillales</taxon>
        <taxon>Bacillaceae</taxon>
        <taxon>Oceanobacillus</taxon>
    </lineage>
</organism>
<comment type="caution">
    <text evidence="5">The sequence shown here is derived from an EMBL/GenBank/DDBJ whole genome shotgun (WGS) entry which is preliminary data.</text>
</comment>
<evidence type="ECO:0000256" key="1">
    <source>
        <dbReference type="ARBA" id="ARBA00022448"/>
    </source>
</evidence>
<feature type="domain" description="ABC transporter" evidence="4">
    <location>
        <begin position="3"/>
        <end position="229"/>
    </location>
</feature>
<dbReference type="InterPro" id="IPR003439">
    <property type="entry name" value="ABC_transporter-like_ATP-bd"/>
</dbReference>
<dbReference type="PANTHER" id="PTHR42788">
    <property type="entry name" value="TAURINE IMPORT ATP-BINDING PROTEIN-RELATED"/>
    <property type="match status" value="1"/>
</dbReference>
<gene>
    <name evidence="5" type="ORF">J2Z64_004371</name>
</gene>
<dbReference type="OrthoDB" id="9802264at2"/>
<keyword evidence="6" id="KW-1185">Reference proteome</keyword>